<feature type="region of interest" description="Disordered" evidence="1">
    <location>
        <begin position="1"/>
        <end position="66"/>
    </location>
</feature>
<feature type="transmembrane region" description="Helical" evidence="2">
    <location>
        <begin position="196"/>
        <end position="219"/>
    </location>
</feature>
<gene>
    <name evidence="3" type="ORF">GGX14DRAFT_673892</name>
</gene>
<proteinExistence type="predicted"/>
<evidence type="ECO:0000313" key="3">
    <source>
        <dbReference type="EMBL" id="KAJ7196110.1"/>
    </source>
</evidence>
<dbReference type="Proteomes" id="UP001219525">
    <property type="component" value="Unassembled WGS sequence"/>
</dbReference>
<keyword evidence="4" id="KW-1185">Reference proteome</keyword>
<keyword evidence="2" id="KW-1133">Transmembrane helix</keyword>
<keyword evidence="2" id="KW-0812">Transmembrane</keyword>
<evidence type="ECO:0000313" key="4">
    <source>
        <dbReference type="Proteomes" id="UP001219525"/>
    </source>
</evidence>
<dbReference type="AlphaFoldDB" id="A0AAD6Y125"/>
<evidence type="ECO:0000256" key="1">
    <source>
        <dbReference type="SAM" id="MobiDB-lite"/>
    </source>
</evidence>
<accession>A0AAD6Y125</accession>
<sequence>MDSDRKSTVSSFYGGRKGSLDALNQDFNSPAPAGRTHDDASSFFNPDRNSRGSIDLLAGPPPGAMRNAGYNRGEFFHAGREEPLKGGRDEEEVPDTADWDVYADFNNVGPRYSSALGLGAEAGYQSLSGGATPKAEETSGPVEMVTVPALGPEWGKAEMRDMTKGGRRERQAETRRRIWRDWTQGRRGGRWFTKRVIVFGCFGIIAVIAIVIAFCIPRVPSFALSNDNPLVNATGPFASEVRTLFSAAPANFSFPAFANLQVDTTGNYLPLSFKHLRAQVFDLDSGFLIATGDLGHKTLPAKSLPDIQLPLNFSYVATNDSDTTWMNWHKACENKILFSDGKRPGVRFRLLLDMVINGLPGSYSSSTQVNNANCPIELPSTSA</sequence>
<reference evidence="3" key="1">
    <citation type="submission" date="2023-03" db="EMBL/GenBank/DDBJ databases">
        <title>Massive genome expansion in bonnet fungi (Mycena s.s.) driven by repeated elements and novel gene families across ecological guilds.</title>
        <authorList>
            <consortium name="Lawrence Berkeley National Laboratory"/>
            <person name="Harder C.B."/>
            <person name="Miyauchi S."/>
            <person name="Viragh M."/>
            <person name="Kuo A."/>
            <person name="Thoen E."/>
            <person name="Andreopoulos B."/>
            <person name="Lu D."/>
            <person name="Skrede I."/>
            <person name="Drula E."/>
            <person name="Henrissat B."/>
            <person name="Morin E."/>
            <person name="Kohler A."/>
            <person name="Barry K."/>
            <person name="LaButti K."/>
            <person name="Morin E."/>
            <person name="Salamov A."/>
            <person name="Lipzen A."/>
            <person name="Mereny Z."/>
            <person name="Hegedus B."/>
            <person name="Baldrian P."/>
            <person name="Stursova M."/>
            <person name="Weitz H."/>
            <person name="Taylor A."/>
            <person name="Grigoriev I.V."/>
            <person name="Nagy L.G."/>
            <person name="Martin F."/>
            <person name="Kauserud H."/>
        </authorList>
    </citation>
    <scope>NUCLEOTIDE SEQUENCE</scope>
    <source>
        <strain evidence="3">9144</strain>
    </source>
</reference>
<evidence type="ECO:0000256" key="2">
    <source>
        <dbReference type="SAM" id="Phobius"/>
    </source>
</evidence>
<protein>
    <submittedName>
        <fullName evidence="3">Uncharacterized protein</fullName>
    </submittedName>
</protein>
<comment type="caution">
    <text evidence="3">The sequence shown here is derived from an EMBL/GenBank/DDBJ whole genome shotgun (WGS) entry which is preliminary data.</text>
</comment>
<dbReference type="EMBL" id="JARJCW010000086">
    <property type="protein sequence ID" value="KAJ7196110.1"/>
    <property type="molecule type" value="Genomic_DNA"/>
</dbReference>
<keyword evidence="2" id="KW-0472">Membrane</keyword>
<name>A0AAD6Y125_9AGAR</name>
<organism evidence="3 4">
    <name type="scientific">Mycena pura</name>
    <dbReference type="NCBI Taxonomy" id="153505"/>
    <lineage>
        <taxon>Eukaryota</taxon>
        <taxon>Fungi</taxon>
        <taxon>Dikarya</taxon>
        <taxon>Basidiomycota</taxon>
        <taxon>Agaricomycotina</taxon>
        <taxon>Agaricomycetes</taxon>
        <taxon>Agaricomycetidae</taxon>
        <taxon>Agaricales</taxon>
        <taxon>Marasmiineae</taxon>
        <taxon>Mycenaceae</taxon>
        <taxon>Mycena</taxon>
    </lineage>
</organism>